<evidence type="ECO:0000256" key="3">
    <source>
        <dbReference type="PROSITE-ProRule" id="PRU00059"/>
    </source>
</evidence>
<gene>
    <name evidence="6" type="ORF">MDA_GLEAN10021346</name>
</gene>
<dbReference type="CDD" id="cd00041">
    <property type="entry name" value="CUB"/>
    <property type="match status" value="1"/>
</dbReference>
<evidence type="ECO:0000256" key="1">
    <source>
        <dbReference type="ARBA" id="ARBA00022737"/>
    </source>
</evidence>
<dbReference type="InterPro" id="IPR035914">
    <property type="entry name" value="Sperma_CUB_dom_sf"/>
</dbReference>
<dbReference type="PANTHER" id="PTHR24251:SF37">
    <property type="entry name" value="CUB DOMAIN-CONTAINING PROTEIN"/>
    <property type="match status" value="1"/>
</dbReference>
<dbReference type="Proteomes" id="UP000010556">
    <property type="component" value="Unassembled WGS sequence"/>
</dbReference>
<dbReference type="SUPFAM" id="SSF49854">
    <property type="entry name" value="Spermadhesin, CUB domain"/>
    <property type="match status" value="2"/>
</dbReference>
<dbReference type="PANTHER" id="PTHR24251">
    <property type="entry name" value="OVOCHYMASE-RELATED"/>
    <property type="match status" value="1"/>
</dbReference>
<dbReference type="Gene3D" id="2.60.120.290">
    <property type="entry name" value="Spermadhesin, CUB domain"/>
    <property type="match status" value="2"/>
</dbReference>
<feature type="domain" description="ZP" evidence="5">
    <location>
        <begin position="1"/>
        <end position="365"/>
    </location>
</feature>
<accession>L5MDY9</accession>
<keyword evidence="1" id="KW-0677">Repeat</keyword>
<evidence type="ECO:0000313" key="7">
    <source>
        <dbReference type="Proteomes" id="UP000010556"/>
    </source>
</evidence>
<dbReference type="InterPro" id="IPR001507">
    <property type="entry name" value="ZP_dom"/>
</dbReference>
<dbReference type="Pfam" id="PF00431">
    <property type="entry name" value="CUB"/>
    <property type="match status" value="2"/>
</dbReference>
<evidence type="ECO:0000313" key="6">
    <source>
        <dbReference type="EMBL" id="ELK36844.1"/>
    </source>
</evidence>
<evidence type="ECO:0000259" key="5">
    <source>
        <dbReference type="PROSITE" id="PS51034"/>
    </source>
</evidence>
<comment type="caution">
    <text evidence="3">Lacks conserved residue(s) required for the propagation of feature annotation.</text>
</comment>
<reference evidence="7" key="1">
    <citation type="journal article" date="2013" name="Science">
        <title>Comparative analysis of bat genomes provides insight into the evolution of flight and immunity.</title>
        <authorList>
            <person name="Zhang G."/>
            <person name="Cowled C."/>
            <person name="Shi Z."/>
            <person name="Huang Z."/>
            <person name="Bishop-Lilly K.A."/>
            <person name="Fang X."/>
            <person name="Wynne J.W."/>
            <person name="Xiong Z."/>
            <person name="Baker M.L."/>
            <person name="Zhao W."/>
            <person name="Tachedjian M."/>
            <person name="Zhu Y."/>
            <person name="Zhou P."/>
            <person name="Jiang X."/>
            <person name="Ng J."/>
            <person name="Yang L."/>
            <person name="Wu L."/>
            <person name="Xiao J."/>
            <person name="Feng Y."/>
            <person name="Chen Y."/>
            <person name="Sun X."/>
            <person name="Zhang Y."/>
            <person name="Marsh G.A."/>
            <person name="Crameri G."/>
            <person name="Broder C.C."/>
            <person name="Frey K.G."/>
            <person name="Wang L.F."/>
            <person name="Wang J."/>
        </authorList>
    </citation>
    <scope>NUCLEOTIDE SEQUENCE [LARGE SCALE GENOMIC DNA]</scope>
</reference>
<dbReference type="AlphaFoldDB" id="L5MDY9"/>
<keyword evidence="7" id="KW-1185">Reference proteome</keyword>
<evidence type="ECO:0000259" key="4">
    <source>
        <dbReference type="PROSITE" id="PS01180"/>
    </source>
</evidence>
<dbReference type="PROSITE" id="PS01180">
    <property type="entry name" value="CUB"/>
    <property type="match status" value="2"/>
</dbReference>
<dbReference type="InterPro" id="IPR055355">
    <property type="entry name" value="ZP-C"/>
</dbReference>
<sequence length="396" mass="42695">MRRKDAPSQEAFRLKVCADGLVCAHQGALLPTAPTGVIAITRVSPVVAEGSRSCGGVLTRLPGSFSSPRYPENYPTDTQCIWEIHVDKNSRIKLLIPSLDLEDIPGCPFDSVEIFDGPRISSLSLGRFCARGALLVFSSSDIVTVVFRSDFVVTNSGFYALFDMIPPDEGEPEINGRNILRLEDAFGCPYDFIEVFDGRQRASLSMGRFCAGAALTFLSSSNVLTLVFRSDAAVTRAGFYALYRALPVAPPVGSAGPGDAGQREEVFLQATLHSPDPSLRVSVDTCVASPDPHDFATVKYDLIRQGCVADDTYVSLPSHQRNTAQFKFNAFSFLPGYEVVYLRCEVAVCKAGDPSSRCSQGCAGRGRSRRGAGPVVASGEQAGHLRVLGPLEIQRN</sequence>
<keyword evidence="2" id="KW-1015">Disulfide bond</keyword>
<dbReference type="InterPro" id="IPR042235">
    <property type="entry name" value="ZP-C_dom"/>
</dbReference>
<name>L5MDY9_MYODS</name>
<evidence type="ECO:0000256" key="2">
    <source>
        <dbReference type="ARBA" id="ARBA00023157"/>
    </source>
</evidence>
<proteinExistence type="predicted"/>
<feature type="domain" description="CUB" evidence="4">
    <location>
        <begin position="54"/>
        <end position="165"/>
    </location>
</feature>
<dbReference type="SMART" id="SM00241">
    <property type="entry name" value="ZP"/>
    <property type="match status" value="1"/>
</dbReference>
<dbReference type="SMART" id="SM00042">
    <property type="entry name" value="CUB"/>
    <property type="match status" value="2"/>
</dbReference>
<organism evidence="6 7">
    <name type="scientific">Myotis davidii</name>
    <name type="common">David's myotis</name>
    <dbReference type="NCBI Taxonomy" id="225400"/>
    <lineage>
        <taxon>Eukaryota</taxon>
        <taxon>Metazoa</taxon>
        <taxon>Chordata</taxon>
        <taxon>Craniata</taxon>
        <taxon>Vertebrata</taxon>
        <taxon>Euteleostomi</taxon>
        <taxon>Mammalia</taxon>
        <taxon>Eutheria</taxon>
        <taxon>Laurasiatheria</taxon>
        <taxon>Chiroptera</taxon>
        <taxon>Yangochiroptera</taxon>
        <taxon>Vespertilionidae</taxon>
        <taxon>Myotis</taxon>
    </lineage>
</organism>
<feature type="domain" description="CUB" evidence="4">
    <location>
        <begin position="178"/>
        <end position="246"/>
    </location>
</feature>
<dbReference type="FunFam" id="2.60.120.290:FF:000013">
    <property type="entry name" value="Membrane frizzled-related protein"/>
    <property type="match status" value="1"/>
</dbReference>
<dbReference type="EMBL" id="KB101169">
    <property type="protein sequence ID" value="ELK36844.1"/>
    <property type="molecule type" value="Genomic_DNA"/>
</dbReference>
<dbReference type="PROSITE" id="PS51034">
    <property type="entry name" value="ZP_2"/>
    <property type="match status" value="1"/>
</dbReference>
<protein>
    <submittedName>
        <fullName evidence="6">Putative DMBT1-like protein</fullName>
    </submittedName>
</protein>
<dbReference type="Pfam" id="PF00100">
    <property type="entry name" value="Zona_pellucida"/>
    <property type="match status" value="1"/>
</dbReference>
<dbReference type="InterPro" id="IPR000859">
    <property type="entry name" value="CUB_dom"/>
</dbReference>
<dbReference type="Gene3D" id="2.60.40.4100">
    <property type="entry name" value="Zona pellucida, ZP-C domain"/>
    <property type="match status" value="1"/>
</dbReference>